<evidence type="ECO:0000313" key="3">
    <source>
        <dbReference type="Proteomes" id="UP000214365"/>
    </source>
</evidence>
<feature type="compositionally biased region" description="Low complexity" evidence="1">
    <location>
        <begin position="60"/>
        <end position="75"/>
    </location>
</feature>
<protein>
    <submittedName>
        <fullName evidence="2">Uncharacterized protein</fullName>
    </submittedName>
</protein>
<accession>A0A225AW69</accession>
<reference evidence="2 3" key="1">
    <citation type="submission" date="2015-06" db="EMBL/GenBank/DDBJ databases">
        <title>Talaromyces atroroseus IBT 11181 draft genome.</title>
        <authorList>
            <person name="Rasmussen K.B."/>
            <person name="Rasmussen S."/>
            <person name="Petersen B."/>
            <person name="Sicheritz-Ponten T."/>
            <person name="Mortensen U.H."/>
            <person name="Thrane U."/>
        </authorList>
    </citation>
    <scope>NUCLEOTIDE SEQUENCE [LARGE SCALE GENOMIC DNA]</scope>
    <source>
        <strain evidence="2 3">IBT 11181</strain>
    </source>
</reference>
<dbReference type="Proteomes" id="UP000214365">
    <property type="component" value="Unassembled WGS sequence"/>
</dbReference>
<feature type="compositionally biased region" description="Low complexity" evidence="1">
    <location>
        <begin position="140"/>
        <end position="163"/>
    </location>
</feature>
<feature type="region of interest" description="Disordered" evidence="1">
    <location>
        <begin position="301"/>
        <end position="343"/>
    </location>
</feature>
<dbReference type="STRING" id="1441469.A0A225AW69"/>
<feature type="compositionally biased region" description="Polar residues" evidence="1">
    <location>
        <begin position="313"/>
        <end position="325"/>
    </location>
</feature>
<dbReference type="AlphaFoldDB" id="A0A225AW69"/>
<gene>
    <name evidence="2" type="ORF">UA08_04479</name>
</gene>
<feature type="region of interest" description="Disordered" evidence="1">
    <location>
        <begin position="245"/>
        <end position="271"/>
    </location>
</feature>
<feature type="compositionally biased region" description="Polar residues" evidence="1">
    <location>
        <begin position="246"/>
        <end position="265"/>
    </location>
</feature>
<feature type="compositionally biased region" description="Low complexity" evidence="1">
    <location>
        <begin position="778"/>
        <end position="792"/>
    </location>
</feature>
<sequence>METTHRSTSVLIPNRFDSKQKNHNSASSSSSYRTDVPPEIPPSPTLTNPDMILPDDGERQSSTPSPPFQFSSSDSHMLQAPGGDAYYHSNGSSYRPPPPRWTYDGHGRPLSDIGEEDFQPSPSSGGRYTSDRYPGKSDSDSIGSGSTISVGSQQRRRQQQQQQQEEENVRTAEPGDHETDLDSKRNSLVSQRSIERARAQAGDALASGPLQSSEEESSSAILSSEAERILENAKRRLTLMEGNLTRARSSMRLTQTPSPSPNSSGHLLPTRNLQPAGELYRSISQTDRRSSLLRPRPVYYTAQEGGHSRGHSETNISSADNSNPPTIHPSRSMSALASSSSSRYEAAERSFPYNAAENNGYTQPMSGQNPPSMQDFLREDELRRTKYYNSDINGSAGLGISSSKTMPKMASMDDFNSAYPPDDPPSRAQSQLQVRDLKDQAAGLRTKVALLKVKTQEDSLRRRSLQSLRTPSPFTAADRWYSSTLEHGNFDATYGWVPEAGITQEGSNGQSLSSGTSEVTVDVPAESQIRENTAEALHQIDDQFTYETDENSMLESHYEDAEEGGYDEEQERDIDRNALNRILNEPYDDDDDDHDDGSDIFEDFPPGNPPEATPHEEREDAFDYENFYLHSALGTYSRSKMRRRSYDSTGSNETTRPLQDQRAGRHSRSGSGDSVSTFATFATATENAYDGDQDDALHAIDRIVDGWDEENEEDASTPVQSRRATVISRVDEPRYLAAAIRDESPLTPTRSQFGPAARGFMKGRDVSTPSTPIDAFMSSLSRPSSSRPPSSLKADDTRLLEQVFESLGKVCTELQELTLAAPSSDIDIGDGSSSGSGSGNTPTADPKYIRTLRRRLDAARRVLDGQLDSDA</sequence>
<dbReference type="GeneID" id="31004234"/>
<dbReference type="EMBL" id="LFMY01000006">
    <property type="protein sequence ID" value="OKL59859.1"/>
    <property type="molecule type" value="Genomic_DNA"/>
</dbReference>
<feature type="compositionally biased region" description="Acidic residues" evidence="1">
    <location>
        <begin position="560"/>
        <end position="572"/>
    </location>
</feature>
<feature type="region of interest" description="Disordered" evidence="1">
    <location>
        <begin position="1"/>
        <end position="223"/>
    </location>
</feature>
<feature type="region of interest" description="Disordered" evidence="1">
    <location>
        <begin position="393"/>
        <end position="431"/>
    </location>
</feature>
<feature type="region of interest" description="Disordered" evidence="1">
    <location>
        <begin position="746"/>
        <end position="794"/>
    </location>
</feature>
<keyword evidence="3" id="KW-1185">Reference proteome</keyword>
<feature type="region of interest" description="Disordered" evidence="1">
    <location>
        <begin position="639"/>
        <end position="675"/>
    </location>
</feature>
<evidence type="ECO:0000313" key="2">
    <source>
        <dbReference type="EMBL" id="OKL59859.1"/>
    </source>
</evidence>
<comment type="caution">
    <text evidence="2">The sequence shown here is derived from an EMBL/GenBank/DDBJ whole genome shotgun (WGS) entry which is preliminary data.</text>
</comment>
<dbReference type="OrthoDB" id="3438840at2759"/>
<name>A0A225AW69_TALAT</name>
<feature type="compositionally biased region" description="Low complexity" evidence="1">
    <location>
        <begin position="330"/>
        <end position="343"/>
    </location>
</feature>
<feature type="compositionally biased region" description="Polar residues" evidence="1">
    <location>
        <begin position="647"/>
        <end position="658"/>
    </location>
</feature>
<feature type="region of interest" description="Disordered" evidence="1">
    <location>
        <begin position="550"/>
        <end position="615"/>
    </location>
</feature>
<feature type="compositionally biased region" description="Polar residues" evidence="1">
    <location>
        <begin position="356"/>
        <end position="372"/>
    </location>
</feature>
<feature type="region of interest" description="Disordered" evidence="1">
    <location>
        <begin position="355"/>
        <end position="374"/>
    </location>
</feature>
<proteinExistence type="predicted"/>
<organism evidence="2 3">
    <name type="scientific">Talaromyces atroroseus</name>
    <dbReference type="NCBI Taxonomy" id="1441469"/>
    <lineage>
        <taxon>Eukaryota</taxon>
        <taxon>Fungi</taxon>
        <taxon>Dikarya</taxon>
        <taxon>Ascomycota</taxon>
        <taxon>Pezizomycotina</taxon>
        <taxon>Eurotiomycetes</taxon>
        <taxon>Eurotiomycetidae</taxon>
        <taxon>Eurotiales</taxon>
        <taxon>Trichocomaceae</taxon>
        <taxon>Talaromyces</taxon>
        <taxon>Talaromyces sect. Trachyspermi</taxon>
    </lineage>
</organism>
<feature type="compositionally biased region" description="Acidic residues" evidence="1">
    <location>
        <begin position="586"/>
        <end position="602"/>
    </location>
</feature>
<feature type="compositionally biased region" description="Polar residues" evidence="1">
    <location>
        <begin position="1"/>
        <end position="11"/>
    </location>
</feature>
<feature type="compositionally biased region" description="Basic and acidic residues" evidence="1">
    <location>
        <begin position="129"/>
        <end position="139"/>
    </location>
</feature>
<feature type="region of interest" description="Disordered" evidence="1">
    <location>
        <begin position="821"/>
        <end position="849"/>
    </location>
</feature>
<feature type="compositionally biased region" description="Basic and acidic residues" evidence="1">
    <location>
        <begin position="167"/>
        <end position="185"/>
    </location>
</feature>
<feature type="region of interest" description="Disordered" evidence="1">
    <location>
        <begin position="501"/>
        <end position="520"/>
    </location>
</feature>
<feature type="compositionally biased region" description="Polar residues" evidence="1">
    <location>
        <begin position="504"/>
        <end position="519"/>
    </location>
</feature>
<evidence type="ECO:0000256" key="1">
    <source>
        <dbReference type="SAM" id="MobiDB-lite"/>
    </source>
</evidence>
<dbReference type="RefSeq" id="XP_020119980.1">
    <property type="nucleotide sequence ID" value="XM_020266994.1"/>
</dbReference>